<dbReference type="Proteomes" id="UP001634007">
    <property type="component" value="Unassembled WGS sequence"/>
</dbReference>
<keyword evidence="3" id="KW-1185">Reference proteome</keyword>
<evidence type="ECO:0000313" key="2">
    <source>
        <dbReference type="EMBL" id="KAL3716933.1"/>
    </source>
</evidence>
<gene>
    <name evidence="2" type="ORF">ACJRO7_008500</name>
</gene>
<comment type="caution">
    <text evidence="2">The sequence shown here is derived from an EMBL/GenBank/DDBJ whole genome shotgun (WGS) entry which is preliminary data.</text>
</comment>
<evidence type="ECO:0000313" key="3">
    <source>
        <dbReference type="Proteomes" id="UP001634007"/>
    </source>
</evidence>
<name>A0ABD3IT75_EUCGL</name>
<accession>A0ABD3IT75</accession>
<sequence length="93" mass="10090">MRRRRRRFPRSGSMAVIMLSVMGSMMVQQNEAFRLLREEARARQGNLLPQGLEKGPVRPPGDRCSYTGVGGAPCPATRKFAAGHAVGVAPPNA</sequence>
<proteinExistence type="predicted"/>
<organism evidence="2 3">
    <name type="scientific">Eucalyptus globulus</name>
    <name type="common">Tasmanian blue gum</name>
    <dbReference type="NCBI Taxonomy" id="34317"/>
    <lineage>
        <taxon>Eukaryota</taxon>
        <taxon>Viridiplantae</taxon>
        <taxon>Streptophyta</taxon>
        <taxon>Embryophyta</taxon>
        <taxon>Tracheophyta</taxon>
        <taxon>Spermatophyta</taxon>
        <taxon>Magnoliopsida</taxon>
        <taxon>eudicotyledons</taxon>
        <taxon>Gunneridae</taxon>
        <taxon>Pentapetalae</taxon>
        <taxon>rosids</taxon>
        <taxon>malvids</taxon>
        <taxon>Myrtales</taxon>
        <taxon>Myrtaceae</taxon>
        <taxon>Myrtoideae</taxon>
        <taxon>Eucalypteae</taxon>
        <taxon>Eucalyptus</taxon>
    </lineage>
</organism>
<reference evidence="2 3" key="1">
    <citation type="submission" date="2024-11" db="EMBL/GenBank/DDBJ databases">
        <title>Chromosome-level genome assembly of Eucalyptus globulus Labill. provides insights into its genome evolution.</title>
        <authorList>
            <person name="Li X."/>
        </authorList>
    </citation>
    <scope>NUCLEOTIDE SEQUENCE [LARGE SCALE GENOMIC DNA]</scope>
    <source>
        <strain evidence="2">CL2024</strain>
        <tissue evidence="2">Fresh tender leaves</tissue>
    </source>
</reference>
<keyword evidence="1" id="KW-0732">Signal</keyword>
<feature type="signal peptide" evidence="1">
    <location>
        <begin position="1"/>
        <end position="32"/>
    </location>
</feature>
<feature type="chain" id="PRO_5044828175" evidence="1">
    <location>
        <begin position="33"/>
        <end position="93"/>
    </location>
</feature>
<evidence type="ECO:0000256" key="1">
    <source>
        <dbReference type="SAM" id="SignalP"/>
    </source>
</evidence>
<dbReference type="EMBL" id="JBJKBG010000011">
    <property type="protein sequence ID" value="KAL3716933.1"/>
    <property type="molecule type" value="Genomic_DNA"/>
</dbReference>
<protein>
    <submittedName>
        <fullName evidence="2">Uncharacterized protein</fullName>
    </submittedName>
</protein>
<dbReference type="AlphaFoldDB" id="A0ABD3IT75"/>